<feature type="transmembrane region" description="Helical" evidence="1">
    <location>
        <begin position="34"/>
        <end position="59"/>
    </location>
</feature>
<dbReference type="Proteomes" id="UP000676967">
    <property type="component" value="Chromosome"/>
</dbReference>
<name>A0ABN6C896_9ACTN</name>
<gene>
    <name evidence="2" type="ORF">Aiant_22890</name>
</gene>
<organism evidence="2 3">
    <name type="scientific">Actinoplanes ianthinogenes</name>
    <dbReference type="NCBI Taxonomy" id="122358"/>
    <lineage>
        <taxon>Bacteria</taxon>
        <taxon>Bacillati</taxon>
        <taxon>Actinomycetota</taxon>
        <taxon>Actinomycetes</taxon>
        <taxon>Micromonosporales</taxon>
        <taxon>Micromonosporaceae</taxon>
        <taxon>Actinoplanes</taxon>
    </lineage>
</organism>
<accession>A0ABN6C896</accession>
<keyword evidence="3" id="KW-1185">Reference proteome</keyword>
<keyword evidence="1" id="KW-1133">Transmembrane helix</keyword>
<dbReference type="EMBL" id="AP023356">
    <property type="protein sequence ID" value="BCJ41632.1"/>
    <property type="molecule type" value="Genomic_DNA"/>
</dbReference>
<keyword evidence="1" id="KW-0472">Membrane</keyword>
<evidence type="ECO:0000256" key="1">
    <source>
        <dbReference type="SAM" id="Phobius"/>
    </source>
</evidence>
<dbReference type="RefSeq" id="WP_189333251.1">
    <property type="nucleotide sequence ID" value="NZ_AP023356.1"/>
</dbReference>
<reference evidence="2 3" key="1">
    <citation type="submission" date="2020-08" db="EMBL/GenBank/DDBJ databases">
        <title>Whole genome shotgun sequence of Actinoplanes ianthinogenes NBRC 13996.</title>
        <authorList>
            <person name="Komaki H."/>
            <person name="Tamura T."/>
        </authorList>
    </citation>
    <scope>NUCLEOTIDE SEQUENCE [LARGE SCALE GENOMIC DNA]</scope>
    <source>
        <strain evidence="2 3">NBRC 13996</strain>
    </source>
</reference>
<evidence type="ECO:0000313" key="3">
    <source>
        <dbReference type="Proteomes" id="UP000676967"/>
    </source>
</evidence>
<protein>
    <submittedName>
        <fullName evidence="2">Uncharacterized protein</fullName>
    </submittedName>
</protein>
<sequence>MNAALLYLVIAGLSLGLALHSLKQALAPLREIIRAATAIAVVGFSVGAAVVLIIAAALAW</sequence>
<keyword evidence="1" id="KW-0812">Transmembrane</keyword>
<proteinExistence type="predicted"/>
<evidence type="ECO:0000313" key="2">
    <source>
        <dbReference type="EMBL" id="BCJ41632.1"/>
    </source>
</evidence>